<evidence type="ECO:0000313" key="2">
    <source>
        <dbReference type="Proteomes" id="UP001229651"/>
    </source>
</evidence>
<keyword evidence="2" id="KW-1185">Reference proteome</keyword>
<proteinExistence type="predicted"/>
<sequence>MVKFTELMAICAVYSTALDITDAPNAFASEGNIVDHDDLATITPYITHAIRRLGDLVLDLDPPDTVPVTRLDLEPRALFPGGPTA</sequence>
<dbReference type="EMBL" id="JAUSUT010000001">
    <property type="protein sequence ID" value="MDQ0381480.1"/>
    <property type="molecule type" value="Genomic_DNA"/>
</dbReference>
<name>A0ABU0F1N2_9PSEU</name>
<comment type="caution">
    <text evidence="1">The sequence shown here is derived from an EMBL/GenBank/DDBJ whole genome shotgun (WGS) entry which is preliminary data.</text>
</comment>
<organism evidence="1 2">
    <name type="scientific">Amycolatopsis thermophila</name>
    <dbReference type="NCBI Taxonomy" id="206084"/>
    <lineage>
        <taxon>Bacteria</taxon>
        <taxon>Bacillati</taxon>
        <taxon>Actinomycetota</taxon>
        <taxon>Actinomycetes</taxon>
        <taxon>Pseudonocardiales</taxon>
        <taxon>Pseudonocardiaceae</taxon>
        <taxon>Amycolatopsis</taxon>
    </lineage>
</organism>
<reference evidence="1 2" key="1">
    <citation type="submission" date="2023-07" db="EMBL/GenBank/DDBJ databases">
        <title>Sequencing the genomes of 1000 actinobacteria strains.</title>
        <authorList>
            <person name="Klenk H.-P."/>
        </authorList>
    </citation>
    <scope>NUCLEOTIDE SEQUENCE [LARGE SCALE GENOMIC DNA]</scope>
    <source>
        <strain evidence="1 2">DSM 45805</strain>
    </source>
</reference>
<dbReference type="RefSeq" id="WP_306996174.1">
    <property type="nucleotide sequence ID" value="NZ_JAUSUT010000001.1"/>
</dbReference>
<protein>
    <recommendedName>
        <fullName evidence="3">Tn3 transposase DDE domain-containing protein</fullName>
    </recommendedName>
</protein>
<accession>A0ABU0F1N2</accession>
<evidence type="ECO:0008006" key="3">
    <source>
        <dbReference type="Google" id="ProtNLM"/>
    </source>
</evidence>
<dbReference type="Proteomes" id="UP001229651">
    <property type="component" value="Unassembled WGS sequence"/>
</dbReference>
<evidence type="ECO:0000313" key="1">
    <source>
        <dbReference type="EMBL" id="MDQ0381480.1"/>
    </source>
</evidence>
<gene>
    <name evidence="1" type="ORF">FB470_005474</name>
</gene>